<dbReference type="EMBL" id="LUKN01004047">
    <property type="protein sequence ID" value="OAQ96625.1"/>
    <property type="molecule type" value="Genomic_DNA"/>
</dbReference>
<feature type="region of interest" description="Disordered" evidence="2">
    <location>
        <begin position="181"/>
        <end position="277"/>
    </location>
</feature>
<feature type="compositionally biased region" description="Polar residues" evidence="2">
    <location>
        <begin position="224"/>
        <end position="234"/>
    </location>
</feature>
<evidence type="ECO:0000313" key="4">
    <source>
        <dbReference type="EMBL" id="OAQ96625.1"/>
    </source>
</evidence>
<dbReference type="OrthoDB" id="5350410at2759"/>
<evidence type="ECO:0000259" key="3">
    <source>
        <dbReference type="Pfam" id="PF16561"/>
    </source>
</evidence>
<feature type="compositionally biased region" description="Basic and acidic residues" evidence="2">
    <location>
        <begin position="249"/>
        <end position="266"/>
    </location>
</feature>
<dbReference type="GO" id="GO:0031588">
    <property type="term" value="C:nucleotide-activated protein kinase complex"/>
    <property type="evidence" value="ECO:0007669"/>
    <property type="project" value="TreeGrafter"/>
</dbReference>
<feature type="compositionally biased region" description="Polar residues" evidence="2">
    <location>
        <begin position="181"/>
        <end position="190"/>
    </location>
</feature>
<dbReference type="SUPFAM" id="SSF81296">
    <property type="entry name" value="E set domains"/>
    <property type="match status" value="1"/>
</dbReference>
<gene>
    <name evidence="4" type="ORF">LLEC1_06140</name>
</gene>
<keyword evidence="5" id="KW-1185">Reference proteome</keyword>
<evidence type="ECO:0000256" key="2">
    <source>
        <dbReference type="SAM" id="MobiDB-lite"/>
    </source>
</evidence>
<evidence type="ECO:0000313" key="5">
    <source>
        <dbReference type="Proteomes" id="UP000243081"/>
    </source>
</evidence>
<dbReference type="GO" id="GO:0019901">
    <property type="term" value="F:protein kinase binding"/>
    <property type="evidence" value="ECO:0007669"/>
    <property type="project" value="TreeGrafter"/>
</dbReference>
<name>A0A179I1M4_CORDF</name>
<feature type="domain" description="AMP-activated protein kinase glycogen-binding" evidence="3">
    <location>
        <begin position="8"/>
        <end position="99"/>
    </location>
</feature>
<comment type="similarity">
    <text evidence="1">Belongs to the 5'-AMP-activated protein kinase beta subunit family.</text>
</comment>
<evidence type="ECO:0000256" key="1">
    <source>
        <dbReference type="ARBA" id="ARBA00010926"/>
    </source>
</evidence>
<dbReference type="Proteomes" id="UP000243081">
    <property type="component" value="Unassembled WGS sequence"/>
</dbReference>
<sequence length="277" mass="30181">MSQSQTIPHTITYSAPCDGSTLYVAGTFSKPEWLLQEMQPLAPAGDSNTYSIRVMVEPGKEYQYRFRHGRDGHWVVDDHKPIVKSALGTKSNILRAKKPAKTGSGNESDNVSFKVPLFAHERLGAYTLSDGSDQAHDMTNELRKEISPRTMSGTPVDLNDPTLESFPCDKSSILGTLRKIQSSLGEQSVPSDGSRSSRRSSLDSDDGSLDSTSPNAYRRKENRLSNGSKRNPSAASLGPIAEEPSGGLQKRELRNSTETSAADKGEGLMMRAANHPR</sequence>
<dbReference type="Gene3D" id="2.60.40.10">
    <property type="entry name" value="Immunoglobulins"/>
    <property type="match status" value="1"/>
</dbReference>
<dbReference type="PANTHER" id="PTHR10343">
    <property type="entry name" value="5'-AMP-ACTIVATED PROTEIN KINASE , BETA SUBUNIT"/>
    <property type="match status" value="1"/>
</dbReference>
<dbReference type="InterPro" id="IPR013783">
    <property type="entry name" value="Ig-like_fold"/>
</dbReference>
<dbReference type="Pfam" id="PF16561">
    <property type="entry name" value="AMPK1_CBM"/>
    <property type="match status" value="1"/>
</dbReference>
<dbReference type="OMA" id="NTISHII"/>
<dbReference type="PANTHER" id="PTHR10343:SF84">
    <property type="entry name" value="5'-AMP-ACTIVATED PROTEIN KINASE SUBUNIT BETA-1"/>
    <property type="match status" value="1"/>
</dbReference>
<reference evidence="4 5" key="1">
    <citation type="submission" date="2016-03" db="EMBL/GenBank/DDBJ databases">
        <title>Fine-scale spatial genetic structure of a fungal parasite of coffee scale insects.</title>
        <authorList>
            <person name="Jackson D."/>
            <person name="Zemenick K.A."/>
            <person name="Malloure B."/>
            <person name="Quandt C.A."/>
            <person name="James T.Y."/>
        </authorList>
    </citation>
    <scope>NUCLEOTIDE SEQUENCE [LARGE SCALE GENOMIC DNA]</scope>
    <source>
        <strain evidence="4 5">UM487</strain>
    </source>
</reference>
<feature type="region of interest" description="Disordered" evidence="2">
    <location>
        <begin position="144"/>
        <end position="165"/>
    </location>
</feature>
<dbReference type="GO" id="GO:0007165">
    <property type="term" value="P:signal transduction"/>
    <property type="evidence" value="ECO:0007669"/>
    <property type="project" value="TreeGrafter"/>
</dbReference>
<protein>
    <recommendedName>
        <fullName evidence="3">AMP-activated protein kinase glycogen-binding domain-containing protein</fullName>
    </recommendedName>
</protein>
<dbReference type="GO" id="GO:0005737">
    <property type="term" value="C:cytoplasm"/>
    <property type="evidence" value="ECO:0007669"/>
    <property type="project" value="TreeGrafter"/>
</dbReference>
<accession>A0A179I1M4</accession>
<dbReference type="CDD" id="cd02859">
    <property type="entry name" value="E_set_AMPKbeta_like_N"/>
    <property type="match status" value="1"/>
</dbReference>
<dbReference type="InterPro" id="IPR014756">
    <property type="entry name" value="Ig_E-set"/>
</dbReference>
<proteinExistence type="inferred from homology"/>
<dbReference type="AlphaFoldDB" id="A0A179I1M4"/>
<dbReference type="InterPro" id="IPR050827">
    <property type="entry name" value="CRP1_MDG1_kinase"/>
</dbReference>
<dbReference type="InterPro" id="IPR032640">
    <property type="entry name" value="AMPK1_CBM"/>
</dbReference>
<comment type="caution">
    <text evidence="4">The sequence shown here is derived from an EMBL/GenBank/DDBJ whole genome shotgun (WGS) entry which is preliminary data.</text>
</comment>
<organism evidence="4 5">
    <name type="scientific">Cordyceps confragosa</name>
    <name type="common">Lecanicillium lecanii</name>
    <dbReference type="NCBI Taxonomy" id="2714763"/>
    <lineage>
        <taxon>Eukaryota</taxon>
        <taxon>Fungi</taxon>
        <taxon>Dikarya</taxon>
        <taxon>Ascomycota</taxon>
        <taxon>Pezizomycotina</taxon>
        <taxon>Sordariomycetes</taxon>
        <taxon>Hypocreomycetidae</taxon>
        <taxon>Hypocreales</taxon>
        <taxon>Cordycipitaceae</taxon>
        <taxon>Akanthomyces</taxon>
    </lineage>
</organism>
<dbReference type="GO" id="GO:0005634">
    <property type="term" value="C:nucleus"/>
    <property type="evidence" value="ECO:0007669"/>
    <property type="project" value="TreeGrafter"/>
</dbReference>